<evidence type="ECO:0000313" key="2">
    <source>
        <dbReference type="Proteomes" id="UP001303115"/>
    </source>
</evidence>
<evidence type="ECO:0000313" key="1">
    <source>
        <dbReference type="EMBL" id="KAK4039978.1"/>
    </source>
</evidence>
<keyword evidence="2" id="KW-1185">Reference proteome</keyword>
<gene>
    <name evidence="1" type="ORF">C8A01DRAFT_36028</name>
</gene>
<protein>
    <submittedName>
        <fullName evidence="1">Uncharacterized protein</fullName>
    </submittedName>
</protein>
<dbReference type="InterPro" id="IPR011009">
    <property type="entry name" value="Kinase-like_dom_sf"/>
</dbReference>
<dbReference type="Proteomes" id="UP001303115">
    <property type="component" value="Unassembled WGS sequence"/>
</dbReference>
<dbReference type="EMBL" id="MU854387">
    <property type="protein sequence ID" value="KAK4039978.1"/>
    <property type="molecule type" value="Genomic_DNA"/>
</dbReference>
<dbReference type="AlphaFoldDB" id="A0AAN6PFI5"/>
<comment type="caution">
    <text evidence="1">The sequence shown here is derived from an EMBL/GenBank/DDBJ whole genome shotgun (WGS) entry which is preliminary data.</text>
</comment>
<reference evidence="2" key="1">
    <citation type="journal article" date="2023" name="Mol. Phylogenet. Evol.">
        <title>Genome-scale phylogeny and comparative genomics of the fungal order Sordariales.</title>
        <authorList>
            <person name="Hensen N."/>
            <person name="Bonometti L."/>
            <person name="Westerberg I."/>
            <person name="Brannstrom I.O."/>
            <person name="Guillou S."/>
            <person name="Cros-Aarteil S."/>
            <person name="Calhoun S."/>
            <person name="Haridas S."/>
            <person name="Kuo A."/>
            <person name="Mondo S."/>
            <person name="Pangilinan J."/>
            <person name="Riley R."/>
            <person name="LaButti K."/>
            <person name="Andreopoulos B."/>
            <person name="Lipzen A."/>
            <person name="Chen C."/>
            <person name="Yan M."/>
            <person name="Daum C."/>
            <person name="Ng V."/>
            <person name="Clum A."/>
            <person name="Steindorff A."/>
            <person name="Ohm R.A."/>
            <person name="Martin F."/>
            <person name="Silar P."/>
            <person name="Natvig D.O."/>
            <person name="Lalanne C."/>
            <person name="Gautier V."/>
            <person name="Ament-Velasquez S.L."/>
            <person name="Kruys A."/>
            <person name="Hutchinson M.I."/>
            <person name="Powell A.J."/>
            <person name="Barry K."/>
            <person name="Miller A.N."/>
            <person name="Grigoriev I.V."/>
            <person name="Debuchy R."/>
            <person name="Gladieux P."/>
            <person name="Hiltunen Thoren M."/>
            <person name="Johannesson H."/>
        </authorList>
    </citation>
    <scope>NUCLEOTIDE SEQUENCE [LARGE SCALE GENOMIC DNA]</scope>
    <source>
        <strain evidence="2">CBS 284.82</strain>
    </source>
</reference>
<organism evidence="1 2">
    <name type="scientific">Parachaetomium inaequale</name>
    <dbReference type="NCBI Taxonomy" id="2588326"/>
    <lineage>
        <taxon>Eukaryota</taxon>
        <taxon>Fungi</taxon>
        <taxon>Dikarya</taxon>
        <taxon>Ascomycota</taxon>
        <taxon>Pezizomycotina</taxon>
        <taxon>Sordariomycetes</taxon>
        <taxon>Sordariomycetidae</taxon>
        <taxon>Sordariales</taxon>
        <taxon>Chaetomiaceae</taxon>
        <taxon>Parachaetomium</taxon>
    </lineage>
</organism>
<name>A0AAN6PFI5_9PEZI</name>
<sequence>MPSASSARTKSRPHRIVQFRRQSSPLDVDVVGAAANTYGLEFVPSCEYHGMADGLHVYLMSCVGGSALSRVQRDFFAQGVEGKLYVSACPEFHPKLHEVRRGLPLLFRPQYPMVLGHEDPLEMNIHVEEDGHIAGLADWVNAIVTPFGTTLRALVTLVGVQTRHGWAFHGSAANLRAYFWDQFYGLVGRISDTDSRAIDIARLFGLFKWYGFDRRYERGGAGVVGADDAAIPILKAICLGQ</sequence>
<accession>A0AAN6PFI5</accession>
<dbReference type="SUPFAM" id="SSF56112">
    <property type="entry name" value="Protein kinase-like (PK-like)"/>
    <property type="match status" value="1"/>
</dbReference>
<proteinExistence type="predicted"/>